<dbReference type="EMBL" id="CP065725">
    <property type="protein sequence ID" value="QPT40876.1"/>
    <property type="molecule type" value="Genomic_DNA"/>
</dbReference>
<name>A0A378XFQ9_9BURK</name>
<dbReference type="InterPro" id="IPR015797">
    <property type="entry name" value="NUDIX_hydrolase-like_dom_sf"/>
</dbReference>
<evidence type="ECO:0000313" key="5">
    <source>
        <dbReference type="EMBL" id="QPT40876.1"/>
    </source>
</evidence>
<dbReference type="SUPFAM" id="SSF55811">
    <property type="entry name" value="Nudix"/>
    <property type="match status" value="1"/>
</dbReference>
<evidence type="ECO:0000313" key="7">
    <source>
        <dbReference type="Proteomes" id="UP000254603"/>
    </source>
</evidence>
<dbReference type="Proteomes" id="UP000594903">
    <property type="component" value="Chromosome"/>
</dbReference>
<dbReference type="InterPro" id="IPR020476">
    <property type="entry name" value="Nudix_hydrolase"/>
</dbReference>
<reference evidence="5 8" key="2">
    <citation type="submission" date="2020-12" db="EMBL/GenBank/DDBJ databases">
        <title>FDA dAtabase for Regulatory Grade micrObial Sequences (FDA-ARGOS): Supporting development and validation of Infectious Disease Dx tests.</title>
        <authorList>
            <person name="Sproer C."/>
            <person name="Gronow S."/>
            <person name="Severitt S."/>
            <person name="Schroder I."/>
            <person name="Tallon L."/>
            <person name="Sadzewicz L."/>
            <person name="Zhao X."/>
            <person name="Boylan J."/>
            <person name="Ott S."/>
            <person name="Bowen H."/>
            <person name="Vavikolanu K."/>
            <person name="Mehta A."/>
            <person name="Aluvathingal J."/>
            <person name="Nadendla S."/>
            <person name="Lowell S."/>
            <person name="Myers T."/>
            <person name="Yan Y."/>
            <person name="Sichtig H."/>
        </authorList>
    </citation>
    <scope>NUCLEOTIDE SEQUENCE [LARGE SCALE GENOMIC DNA]</scope>
    <source>
        <strain evidence="5 8">FDAARGOS_872</strain>
    </source>
</reference>
<evidence type="ECO:0000256" key="3">
    <source>
        <dbReference type="RuleBase" id="RU003476"/>
    </source>
</evidence>
<dbReference type="AlphaFoldDB" id="A0A378XFQ9"/>
<proteinExistence type="inferred from homology"/>
<dbReference type="InterPro" id="IPR020084">
    <property type="entry name" value="NUDIX_hydrolase_CS"/>
</dbReference>
<dbReference type="PROSITE" id="PS51462">
    <property type="entry name" value="NUDIX"/>
    <property type="match status" value="1"/>
</dbReference>
<dbReference type="OrthoDB" id="542521at2"/>
<evidence type="ECO:0000256" key="1">
    <source>
        <dbReference type="ARBA" id="ARBA00001946"/>
    </source>
</evidence>
<dbReference type="PROSITE" id="PS00893">
    <property type="entry name" value="NUDIX_BOX"/>
    <property type="match status" value="1"/>
</dbReference>
<dbReference type="Proteomes" id="UP000254603">
    <property type="component" value="Unassembled WGS sequence"/>
</dbReference>
<evidence type="ECO:0000256" key="2">
    <source>
        <dbReference type="ARBA" id="ARBA00022801"/>
    </source>
</evidence>
<dbReference type="PRINTS" id="PR00502">
    <property type="entry name" value="NUDIXFAMILY"/>
</dbReference>
<feature type="domain" description="Nudix hydrolase" evidence="4">
    <location>
        <begin position="6"/>
        <end position="139"/>
    </location>
</feature>
<accession>A0A378XFQ9</accession>
<keyword evidence="8" id="KW-1185">Reference proteome</keyword>
<dbReference type="Pfam" id="PF00293">
    <property type="entry name" value="NUDIX"/>
    <property type="match status" value="1"/>
</dbReference>
<dbReference type="EC" id="3.6.1.55" evidence="6"/>
<evidence type="ECO:0000313" key="8">
    <source>
        <dbReference type="Proteomes" id="UP000594903"/>
    </source>
</evidence>
<dbReference type="PANTHER" id="PTHR43736">
    <property type="entry name" value="ADP-RIBOSE PYROPHOSPHATASE"/>
    <property type="match status" value="1"/>
</dbReference>
<dbReference type="RefSeq" id="WP_018573644.1">
    <property type="nucleotide sequence ID" value="NZ_CP065725.1"/>
</dbReference>
<dbReference type="STRING" id="1122619.GCA_000373745_00468"/>
<evidence type="ECO:0000259" key="4">
    <source>
        <dbReference type="PROSITE" id="PS51462"/>
    </source>
</evidence>
<keyword evidence="2 3" id="KW-0378">Hydrolase</keyword>
<gene>
    <name evidence="6" type="primary">mutT_1</name>
    <name evidence="5" type="ORF">I6G29_04750</name>
    <name evidence="6" type="ORF">NCTC11997_01002</name>
</gene>
<evidence type="ECO:0000313" key="6">
    <source>
        <dbReference type="EMBL" id="SUA53018.1"/>
    </source>
</evidence>
<dbReference type="InterPro" id="IPR000086">
    <property type="entry name" value="NUDIX_hydrolase_dom"/>
</dbReference>
<reference evidence="6 7" key="1">
    <citation type="submission" date="2018-06" db="EMBL/GenBank/DDBJ databases">
        <authorList>
            <consortium name="Pathogen Informatics"/>
            <person name="Doyle S."/>
        </authorList>
    </citation>
    <scope>NUCLEOTIDE SEQUENCE [LARGE SCALE GENOMIC DNA]</scope>
    <source>
        <strain evidence="6 7">NCTC11997</strain>
    </source>
</reference>
<comment type="cofactor">
    <cofactor evidence="1">
        <name>Mg(2+)</name>
        <dbReference type="ChEBI" id="CHEBI:18420"/>
    </cofactor>
</comment>
<protein>
    <submittedName>
        <fullName evidence="6">8-oxo-dGTP diphosphatase</fullName>
        <ecNumber evidence="6">3.6.1.55</ecNumber>
    </submittedName>
    <submittedName>
        <fullName evidence="5">NUDIX hydrolase</fullName>
    </submittedName>
</protein>
<comment type="similarity">
    <text evidence="3">Belongs to the Nudix hydrolase family.</text>
</comment>
<dbReference type="GO" id="GO:0035539">
    <property type="term" value="F:8-oxo-7,8-dihydrodeoxyguanosine triphosphate pyrophosphatase activity"/>
    <property type="evidence" value="ECO:0007669"/>
    <property type="project" value="UniProtKB-EC"/>
</dbReference>
<organism evidence="6 7">
    <name type="scientific">Oligella ureolytica</name>
    <dbReference type="NCBI Taxonomy" id="90244"/>
    <lineage>
        <taxon>Bacteria</taxon>
        <taxon>Pseudomonadati</taxon>
        <taxon>Pseudomonadota</taxon>
        <taxon>Betaproteobacteria</taxon>
        <taxon>Burkholderiales</taxon>
        <taxon>Alcaligenaceae</taxon>
        <taxon>Oligella</taxon>
    </lineage>
</organism>
<dbReference type="CDD" id="cd04673">
    <property type="entry name" value="NUDIX_ADPRase"/>
    <property type="match status" value="1"/>
</dbReference>
<dbReference type="Gene3D" id="3.90.79.10">
    <property type="entry name" value="Nucleoside Triphosphate Pyrophosphohydrolase"/>
    <property type="match status" value="1"/>
</dbReference>
<dbReference type="PANTHER" id="PTHR43736:SF1">
    <property type="entry name" value="DIHYDRONEOPTERIN TRIPHOSPHATE DIPHOSPHATASE"/>
    <property type="match status" value="1"/>
</dbReference>
<sequence>MTTQRYPIPAAIAVVIRHNKVLLVCRGQEPNKGRWGFPGGKIEIGETIEEAALRELKEETGITAEAEHILTAFDVVIRDQMHQISHHYVLIPVLCTYLEGTAKATSDAAEAQWLPIDTLSEDDPSLIEGVLGIAKDAQYHMPVSPHKLA</sequence>
<dbReference type="EMBL" id="UGSB01000001">
    <property type="protein sequence ID" value="SUA53018.1"/>
    <property type="molecule type" value="Genomic_DNA"/>
</dbReference>